<evidence type="ECO:0000259" key="1">
    <source>
        <dbReference type="Pfam" id="PF03886"/>
    </source>
</evidence>
<dbReference type="Pfam" id="PF03886">
    <property type="entry name" value="ABC_trans_aux"/>
    <property type="match status" value="1"/>
</dbReference>
<dbReference type="InterPro" id="IPR005586">
    <property type="entry name" value="ABC_trans_aux"/>
</dbReference>
<evidence type="ECO:0000313" key="3">
    <source>
        <dbReference type="Proteomes" id="UP000243232"/>
    </source>
</evidence>
<dbReference type="PROSITE" id="PS51257">
    <property type="entry name" value="PROKAR_LIPOPROTEIN"/>
    <property type="match status" value="1"/>
</dbReference>
<evidence type="ECO:0000313" key="2">
    <source>
        <dbReference type="EMBL" id="SDU37802.1"/>
    </source>
</evidence>
<accession>A0A1H2I0Z1</accession>
<dbReference type="SUPFAM" id="SSF159594">
    <property type="entry name" value="XCC0632-like"/>
    <property type="match status" value="1"/>
</dbReference>
<sequence>MSAFHRGVRQLLAIGSFSLLAACSILPRSEPVQIYLLPGQTTAASQAGAVSWSLRLNTPQASQALNSTRIAVVPQPNEFSTYAGSSWSDPAPRLVRNHLLKAFQNDGRVPALSSDDANLQADLQLGGELQAFQSEYRNGSVSVVIRLQAQLVDNRQQILASRHFEVIQPVQGTAVPAVVSAFGQASDQLAAQLLQWVLAQGNAQPHL</sequence>
<proteinExistence type="predicted"/>
<dbReference type="RefSeq" id="WP_090198169.1">
    <property type="nucleotide sequence ID" value="NZ_LT629785.1"/>
</dbReference>
<dbReference type="OrthoDB" id="5795476at2"/>
<organism evidence="2 3">
    <name type="scientific">Pseudomonas pohangensis</name>
    <dbReference type="NCBI Taxonomy" id="364197"/>
    <lineage>
        <taxon>Bacteria</taxon>
        <taxon>Pseudomonadati</taxon>
        <taxon>Pseudomonadota</taxon>
        <taxon>Gammaproteobacteria</taxon>
        <taxon>Pseudomonadales</taxon>
        <taxon>Pseudomonadaceae</taxon>
        <taxon>Pseudomonas</taxon>
    </lineage>
</organism>
<dbReference type="EMBL" id="LT629785">
    <property type="protein sequence ID" value="SDU37802.1"/>
    <property type="molecule type" value="Genomic_DNA"/>
</dbReference>
<protein>
    <submittedName>
        <fullName evidence="2">Cholesterol transport system auxiliary component</fullName>
    </submittedName>
</protein>
<dbReference type="STRING" id="364197.SAMN05216296_3414"/>
<keyword evidence="3" id="KW-1185">Reference proteome</keyword>
<dbReference type="Proteomes" id="UP000243232">
    <property type="component" value="Chromosome I"/>
</dbReference>
<feature type="domain" description="ABC-type transport auxiliary lipoprotein component" evidence="1">
    <location>
        <begin position="35"/>
        <end position="192"/>
    </location>
</feature>
<dbReference type="AlphaFoldDB" id="A0A1H2I0Z1"/>
<dbReference type="Gene3D" id="3.40.50.10610">
    <property type="entry name" value="ABC-type transport auxiliary lipoprotein component"/>
    <property type="match status" value="1"/>
</dbReference>
<gene>
    <name evidence="2" type="ORF">SAMN05216296_3414</name>
</gene>
<reference evidence="3" key="1">
    <citation type="submission" date="2016-10" db="EMBL/GenBank/DDBJ databases">
        <authorList>
            <person name="Varghese N."/>
            <person name="Submissions S."/>
        </authorList>
    </citation>
    <scope>NUCLEOTIDE SEQUENCE [LARGE SCALE GENOMIC DNA]</scope>
    <source>
        <strain evidence="3">DSM 17875</strain>
    </source>
</reference>
<name>A0A1H2I0Z1_9PSED</name>